<evidence type="ECO:0000256" key="9">
    <source>
        <dbReference type="RuleBase" id="RU003633"/>
    </source>
</evidence>
<dbReference type="FunFam" id="3.40.47.10:FF:000025">
    <property type="entry name" value="Chalcone synthase 2"/>
    <property type="match status" value="1"/>
</dbReference>
<keyword evidence="6" id="KW-0284">Flavonoid biosynthesis</keyword>
<dbReference type="CDD" id="cd00831">
    <property type="entry name" value="CHS_like"/>
    <property type="match status" value="1"/>
</dbReference>
<dbReference type="InterPro" id="IPR012328">
    <property type="entry name" value="Chalcone/stilbene_synt_C"/>
</dbReference>
<evidence type="ECO:0000256" key="1">
    <source>
        <dbReference type="ARBA" id="ARBA00002969"/>
    </source>
</evidence>
<sequence length="394" mass="43166">MASVGEILGSQRVSEGRLATILAIGTANPPNCVDQTTYPDFYFRITNSEDKTKLKEKFARICKKTKINKRYMYLTEKILKENPNISTFMEPSLNARQDIVVVEVPKLGKEAAQKAITEWGEPKSKITHLIFCTNSGVDSPGADYRLTKLLGLHPSVKRYMLYQQGCSGGGVALRMAKDLAENNEGARVLVVCSEMIMVMNFRGPSEDHWQNLVGHMLLGDGAAAVIVGSNPMVGTEKPLFRLVSAAQTIIPDSDGAVVNSINEAGLIINMSPDIPYKVSENIEKGLMEVFDPLGINSDWNSIFWVVHPGGPAILDQIEAKLALTPEKLRSSRHVLSEYGNMASTCIFFILDEMRKYSAKEGLNSTGEGLDWGVMVAVGPGLTMETMVLHSVPIN</sequence>
<evidence type="ECO:0000259" key="11">
    <source>
        <dbReference type="Pfam" id="PF02797"/>
    </source>
</evidence>
<dbReference type="Proteomes" id="UP001293254">
    <property type="component" value="Unassembled WGS sequence"/>
</dbReference>
<accession>A0AAE1Y7Z4</accession>
<dbReference type="Pfam" id="PF02797">
    <property type="entry name" value="Chal_sti_synt_C"/>
    <property type="match status" value="1"/>
</dbReference>
<comment type="caution">
    <text evidence="12">The sequence shown here is derived from an EMBL/GenBank/DDBJ whole genome shotgun (WGS) entry which is preliminary data.</text>
</comment>
<name>A0AAE1Y7Z4_9LAMI</name>
<reference evidence="12" key="2">
    <citation type="journal article" date="2024" name="Plant">
        <title>Genomic evolution and insights into agronomic trait innovations of Sesamum species.</title>
        <authorList>
            <person name="Miao H."/>
            <person name="Wang L."/>
            <person name="Qu L."/>
            <person name="Liu H."/>
            <person name="Sun Y."/>
            <person name="Le M."/>
            <person name="Wang Q."/>
            <person name="Wei S."/>
            <person name="Zheng Y."/>
            <person name="Lin W."/>
            <person name="Duan Y."/>
            <person name="Cao H."/>
            <person name="Xiong S."/>
            <person name="Wang X."/>
            <person name="Wei L."/>
            <person name="Li C."/>
            <person name="Ma Q."/>
            <person name="Ju M."/>
            <person name="Zhao R."/>
            <person name="Li G."/>
            <person name="Mu C."/>
            <person name="Tian Q."/>
            <person name="Mei H."/>
            <person name="Zhang T."/>
            <person name="Gao T."/>
            <person name="Zhang H."/>
        </authorList>
    </citation>
    <scope>NUCLEOTIDE SEQUENCE</scope>
    <source>
        <strain evidence="12">3651</strain>
    </source>
</reference>
<dbReference type="GO" id="GO:0030639">
    <property type="term" value="P:polyketide biosynthetic process"/>
    <property type="evidence" value="ECO:0007669"/>
    <property type="project" value="TreeGrafter"/>
</dbReference>
<dbReference type="InterPro" id="IPR001099">
    <property type="entry name" value="Chalcone/stilbene_synt_N"/>
</dbReference>
<dbReference type="PIRSF" id="PIRSF000451">
    <property type="entry name" value="PKS_III"/>
    <property type="match status" value="1"/>
</dbReference>
<dbReference type="InterPro" id="IPR011141">
    <property type="entry name" value="Polyketide_synthase_type-III"/>
</dbReference>
<evidence type="ECO:0000256" key="7">
    <source>
        <dbReference type="ARBA" id="ARBA00023315"/>
    </source>
</evidence>
<feature type="domain" description="Chalcone/stilbene synthase N-terminal" evidence="10">
    <location>
        <begin position="14"/>
        <end position="231"/>
    </location>
</feature>
<gene>
    <name evidence="12" type="ORF">Salat_1727600</name>
</gene>
<dbReference type="PANTHER" id="PTHR11877:SF80">
    <property type="entry name" value="CHALCONE SYNTHASE 1"/>
    <property type="match status" value="1"/>
</dbReference>
<dbReference type="Gene3D" id="3.40.47.10">
    <property type="match status" value="2"/>
</dbReference>
<reference evidence="12" key="1">
    <citation type="submission" date="2020-06" db="EMBL/GenBank/DDBJ databases">
        <authorList>
            <person name="Li T."/>
            <person name="Hu X."/>
            <person name="Zhang T."/>
            <person name="Song X."/>
            <person name="Zhang H."/>
            <person name="Dai N."/>
            <person name="Sheng W."/>
            <person name="Hou X."/>
            <person name="Wei L."/>
        </authorList>
    </citation>
    <scope>NUCLEOTIDE SEQUENCE</scope>
    <source>
        <strain evidence="12">3651</strain>
        <tissue evidence="12">Leaf</tissue>
    </source>
</reference>
<feature type="active site" description="Acyl-thioester intermediate" evidence="8">
    <location>
        <position position="166"/>
    </location>
</feature>
<dbReference type="EMBL" id="JACGWO010000006">
    <property type="protein sequence ID" value="KAK4425336.1"/>
    <property type="molecule type" value="Genomic_DNA"/>
</dbReference>
<dbReference type="FunFam" id="3.40.47.10:FF:000014">
    <property type="entry name" value="Chalcone synthase 1"/>
    <property type="match status" value="1"/>
</dbReference>
<evidence type="ECO:0000313" key="13">
    <source>
        <dbReference type="Proteomes" id="UP001293254"/>
    </source>
</evidence>
<dbReference type="SUPFAM" id="SSF53901">
    <property type="entry name" value="Thiolase-like"/>
    <property type="match status" value="2"/>
</dbReference>
<keyword evidence="5 9" id="KW-0808">Transferase</keyword>
<evidence type="ECO:0000256" key="3">
    <source>
        <dbReference type="ARBA" id="ARBA00005531"/>
    </source>
</evidence>
<evidence type="ECO:0000256" key="5">
    <source>
        <dbReference type="ARBA" id="ARBA00022679"/>
    </source>
</evidence>
<comment type="pathway">
    <text evidence="2">Secondary metabolite biosynthesis; flavonoid biosynthesis.</text>
</comment>
<dbReference type="GO" id="GO:0016210">
    <property type="term" value="F:naringenin-chalcone synthase activity"/>
    <property type="evidence" value="ECO:0007669"/>
    <property type="project" value="UniProtKB-EC"/>
</dbReference>
<dbReference type="AlphaFoldDB" id="A0AAE1Y7Z4"/>
<dbReference type="InterPro" id="IPR016039">
    <property type="entry name" value="Thiolase-like"/>
</dbReference>
<dbReference type="GO" id="GO:0042803">
    <property type="term" value="F:protein homodimerization activity"/>
    <property type="evidence" value="ECO:0007669"/>
    <property type="project" value="UniProtKB-ARBA"/>
</dbReference>
<keyword evidence="7 9" id="KW-0012">Acyltransferase</keyword>
<keyword evidence="13" id="KW-1185">Reference proteome</keyword>
<dbReference type="Pfam" id="PF00195">
    <property type="entry name" value="Chal_sti_synt_N"/>
    <property type="match status" value="1"/>
</dbReference>
<evidence type="ECO:0000256" key="6">
    <source>
        <dbReference type="ARBA" id="ARBA00023241"/>
    </source>
</evidence>
<protein>
    <recommendedName>
        <fullName evidence="4">chalcone synthase</fullName>
        <ecNumber evidence="4">2.3.1.74</ecNumber>
    </recommendedName>
</protein>
<dbReference type="GO" id="GO:0009813">
    <property type="term" value="P:flavonoid biosynthetic process"/>
    <property type="evidence" value="ECO:0007669"/>
    <property type="project" value="UniProtKB-KW"/>
</dbReference>
<evidence type="ECO:0000313" key="12">
    <source>
        <dbReference type="EMBL" id="KAK4425336.1"/>
    </source>
</evidence>
<evidence type="ECO:0000256" key="4">
    <source>
        <dbReference type="ARBA" id="ARBA00012975"/>
    </source>
</evidence>
<organism evidence="12 13">
    <name type="scientific">Sesamum alatum</name>
    <dbReference type="NCBI Taxonomy" id="300844"/>
    <lineage>
        <taxon>Eukaryota</taxon>
        <taxon>Viridiplantae</taxon>
        <taxon>Streptophyta</taxon>
        <taxon>Embryophyta</taxon>
        <taxon>Tracheophyta</taxon>
        <taxon>Spermatophyta</taxon>
        <taxon>Magnoliopsida</taxon>
        <taxon>eudicotyledons</taxon>
        <taxon>Gunneridae</taxon>
        <taxon>Pentapetalae</taxon>
        <taxon>asterids</taxon>
        <taxon>lamiids</taxon>
        <taxon>Lamiales</taxon>
        <taxon>Pedaliaceae</taxon>
        <taxon>Sesamum</taxon>
    </lineage>
</organism>
<comment type="similarity">
    <text evidence="3 9">Belongs to the thiolase-like superfamily. Chalcone/stilbene synthases family.</text>
</comment>
<dbReference type="PANTHER" id="PTHR11877">
    <property type="entry name" value="HYDROXYMETHYLGLUTARYL-COA SYNTHASE"/>
    <property type="match status" value="1"/>
</dbReference>
<feature type="domain" description="Chalcone/stilbene synthase C-terminal" evidence="11">
    <location>
        <begin position="242"/>
        <end position="392"/>
    </location>
</feature>
<evidence type="ECO:0000256" key="2">
    <source>
        <dbReference type="ARBA" id="ARBA00004966"/>
    </source>
</evidence>
<evidence type="ECO:0000256" key="8">
    <source>
        <dbReference type="PIRSR" id="PIRSR000451-1"/>
    </source>
</evidence>
<comment type="function">
    <text evidence="1">The primary product of this enzyme is 4,2',4',6'-tetrahydroxychalcone (also termed naringenin-chalcone or chalcone) which can under specific conditions spontaneously isomerize into naringenin.</text>
</comment>
<evidence type="ECO:0000259" key="10">
    <source>
        <dbReference type="Pfam" id="PF00195"/>
    </source>
</evidence>
<dbReference type="EC" id="2.3.1.74" evidence="4"/>
<proteinExistence type="inferred from homology"/>